<dbReference type="Proteomes" id="UP001276659">
    <property type="component" value="Unassembled WGS sequence"/>
</dbReference>
<dbReference type="AlphaFoldDB" id="A0AAD9Z2J8"/>
<proteinExistence type="predicted"/>
<reference evidence="1" key="1">
    <citation type="submission" date="2022-11" db="EMBL/GenBank/DDBJ databases">
        <title>Chromosomal genome sequence assembly and mating type (MAT) locus characterization of the leprose asexual lichenized fungus Lepraria neglecta (Nyl.) Erichsen.</title>
        <authorList>
            <person name="Allen J.L."/>
            <person name="Pfeffer B."/>
        </authorList>
    </citation>
    <scope>NUCLEOTIDE SEQUENCE</scope>
    <source>
        <strain evidence="1">Allen 5258</strain>
    </source>
</reference>
<gene>
    <name evidence="1" type="ORF">OEA41_009746</name>
</gene>
<accession>A0AAD9Z2J8</accession>
<sequence length="160" mass="16924">MSKTPEVFKLTRLPLIVTPRPPAEIVVQSIEKAVGLGVKTSPPTVYTLLDDRRMMLLPMSRVSEVSNLTILPSMVTPGPPANMVVPSIEKDFGLGLKTSFPTVKTVGEAGLAESNIVLLPMSKIPDIPKLTTVPSIVTPGPPAEMGVPSIENAVGFGVKT</sequence>
<evidence type="ECO:0000313" key="2">
    <source>
        <dbReference type="Proteomes" id="UP001276659"/>
    </source>
</evidence>
<dbReference type="EMBL" id="JASNWA010000009">
    <property type="protein sequence ID" value="KAK3170359.1"/>
    <property type="molecule type" value="Genomic_DNA"/>
</dbReference>
<protein>
    <submittedName>
        <fullName evidence="1">Uncharacterized protein</fullName>
    </submittedName>
</protein>
<keyword evidence="2" id="KW-1185">Reference proteome</keyword>
<name>A0AAD9Z2J8_9LECA</name>
<comment type="caution">
    <text evidence="1">The sequence shown here is derived from an EMBL/GenBank/DDBJ whole genome shotgun (WGS) entry which is preliminary data.</text>
</comment>
<organism evidence="1 2">
    <name type="scientific">Lepraria neglecta</name>
    <dbReference type="NCBI Taxonomy" id="209136"/>
    <lineage>
        <taxon>Eukaryota</taxon>
        <taxon>Fungi</taxon>
        <taxon>Dikarya</taxon>
        <taxon>Ascomycota</taxon>
        <taxon>Pezizomycotina</taxon>
        <taxon>Lecanoromycetes</taxon>
        <taxon>OSLEUM clade</taxon>
        <taxon>Lecanoromycetidae</taxon>
        <taxon>Lecanorales</taxon>
        <taxon>Lecanorineae</taxon>
        <taxon>Stereocaulaceae</taxon>
        <taxon>Lepraria</taxon>
    </lineage>
</organism>
<evidence type="ECO:0000313" key="1">
    <source>
        <dbReference type="EMBL" id="KAK3170359.1"/>
    </source>
</evidence>